<proteinExistence type="predicted"/>
<feature type="region of interest" description="Disordered" evidence="1">
    <location>
        <begin position="68"/>
        <end position="89"/>
    </location>
</feature>
<reference evidence="3" key="1">
    <citation type="submission" date="2015-03" db="EMBL/GenBank/DDBJ databases">
        <authorList>
            <consortium name="Pathogen Informatics"/>
        </authorList>
    </citation>
    <scope>NUCLEOTIDE SEQUENCE [LARGE SCALE GENOMIC DNA]</scope>
    <source>
        <strain evidence="3">K00500041</strain>
    </source>
</reference>
<evidence type="ECO:0000313" key="3">
    <source>
        <dbReference type="Proteomes" id="UP000038802"/>
    </source>
</evidence>
<sequence length="89" mass="9274">MWLGTTSMVTLMPCRCAAATNRSNAGIPPKSGSMSRGSATSYPWSAIGETVTGLIQIASTPSCCRWSSRLANPSRSPTPSPLLSANDRG</sequence>
<gene>
    <name evidence="2" type="ORF">ERS007703_02990</name>
</gene>
<accession>A0A0U0RP97</accession>
<dbReference type="Proteomes" id="UP000038802">
    <property type="component" value="Unassembled WGS sequence"/>
</dbReference>
<feature type="compositionally biased region" description="Low complexity" evidence="1">
    <location>
        <begin position="73"/>
        <end position="89"/>
    </location>
</feature>
<name>A0A0U0RP97_MYCTX</name>
<protein>
    <submittedName>
        <fullName evidence="2">Uncharacterized protein</fullName>
    </submittedName>
</protein>
<evidence type="ECO:0000256" key="1">
    <source>
        <dbReference type="SAM" id="MobiDB-lite"/>
    </source>
</evidence>
<evidence type="ECO:0000313" key="2">
    <source>
        <dbReference type="EMBL" id="COW18420.1"/>
    </source>
</evidence>
<organism evidence="2 3">
    <name type="scientific">Mycobacterium tuberculosis</name>
    <dbReference type="NCBI Taxonomy" id="1773"/>
    <lineage>
        <taxon>Bacteria</taxon>
        <taxon>Bacillati</taxon>
        <taxon>Actinomycetota</taxon>
        <taxon>Actinomycetes</taxon>
        <taxon>Mycobacteriales</taxon>
        <taxon>Mycobacteriaceae</taxon>
        <taxon>Mycobacterium</taxon>
        <taxon>Mycobacterium tuberculosis complex</taxon>
    </lineage>
</organism>
<dbReference type="AlphaFoldDB" id="A0A0U0RP97"/>
<dbReference type="EMBL" id="CSAE01000369">
    <property type="protein sequence ID" value="COW18420.1"/>
    <property type="molecule type" value="Genomic_DNA"/>
</dbReference>